<reference evidence="3 4" key="2">
    <citation type="submission" date="2019-04" db="EMBL/GenBank/DDBJ databases">
        <authorList>
            <person name="Yang S."/>
            <person name="Wei W."/>
        </authorList>
    </citation>
    <scope>NUCLEOTIDE SEQUENCE [LARGE SCALE GENOMIC DNA]</scope>
    <source>
        <strain evidence="4">ZP60</strain>
    </source>
</reference>
<evidence type="ECO:0000313" key="3">
    <source>
        <dbReference type="EMBL" id="QCD65509.1"/>
    </source>
</evidence>
<dbReference type="PANTHER" id="PTHR43110">
    <property type="entry name" value="THIOL PEROXIDASE"/>
    <property type="match status" value="1"/>
</dbReference>
<proteinExistence type="predicted"/>
<dbReference type="SUPFAM" id="SSF52833">
    <property type="entry name" value="Thioredoxin-like"/>
    <property type="match status" value="1"/>
</dbReference>
<protein>
    <submittedName>
        <fullName evidence="3">Redoxin domain-containing protein</fullName>
    </submittedName>
</protein>
<dbReference type="KEGG" id="halz:E5139_07605"/>
<dbReference type="InterPro" id="IPR050455">
    <property type="entry name" value="Tpx_Peroxidase_subfamily"/>
</dbReference>
<dbReference type="Proteomes" id="UP000297053">
    <property type="component" value="Chromosome"/>
</dbReference>
<dbReference type="InterPro" id="IPR036249">
    <property type="entry name" value="Thioredoxin-like_sf"/>
</dbReference>
<dbReference type="InterPro" id="IPR000866">
    <property type="entry name" value="AhpC/TSA"/>
</dbReference>
<organism evidence="3 4">
    <name type="scientific">Halomicrobium mukohataei</name>
    <dbReference type="NCBI Taxonomy" id="57705"/>
    <lineage>
        <taxon>Archaea</taxon>
        <taxon>Methanobacteriati</taxon>
        <taxon>Methanobacteriota</taxon>
        <taxon>Stenosarchaea group</taxon>
        <taxon>Halobacteria</taxon>
        <taxon>Halobacteriales</taxon>
        <taxon>Haloarculaceae</taxon>
        <taxon>Halomicrobium</taxon>
    </lineage>
</organism>
<dbReference type="Gene3D" id="3.40.30.10">
    <property type="entry name" value="Glutaredoxin"/>
    <property type="match status" value="1"/>
</dbReference>
<dbReference type="GO" id="GO:0016209">
    <property type="term" value="F:antioxidant activity"/>
    <property type="evidence" value="ECO:0007669"/>
    <property type="project" value="InterPro"/>
</dbReference>
<dbReference type="PANTHER" id="PTHR43110:SF1">
    <property type="entry name" value="THIOL PEROXIDASE"/>
    <property type="match status" value="1"/>
</dbReference>
<name>A0A4D6KF63_9EURY</name>
<keyword evidence="1" id="KW-0676">Redox-active center</keyword>
<dbReference type="GeneID" id="42178791"/>
<reference evidence="3 4" key="1">
    <citation type="submission" date="2019-04" db="EMBL/GenBank/DDBJ databases">
        <title>Complete genome sequence of Arthrobacter sp. ZXY-2 associated with effective atrazine degradation and salt adaptation.</title>
        <authorList>
            <person name="Zhao X."/>
        </authorList>
    </citation>
    <scope>NUCLEOTIDE SEQUENCE [LARGE SCALE GENOMIC DNA]</scope>
    <source>
        <strain evidence="4">ZP60</strain>
    </source>
</reference>
<dbReference type="GO" id="GO:0016491">
    <property type="term" value="F:oxidoreductase activity"/>
    <property type="evidence" value="ECO:0007669"/>
    <property type="project" value="InterPro"/>
</dbReference>
<dbReference type="EMBL" id="CP039375">
    <property type="protein sequence ID" value="QCD65509.1"/>
    <property type="molecule type" value="Genomic_DNA"/>
</dbReference>
<dbReference type="RefSeq" id="WP_015761864.1">
    <property type="nucleotide sequence ID" value="NZ_CP039375.1"/>
</dbReference>
<evidence type="ECO:0000256" key="1">
    <source>
        <dbReference type="ARBA" id="ARBA00023284"/>
    </source>
</evidence>
<accession>A0A4D6KF63</accession>
<gene>
    <name evidence="3" type="ORF">E5139_07605</name>
</gene>
<dbReference type="InterPro" id="IPR013766">
    <property type="entry name" value="Thioredoxin_domain"/>
</dbReference>
<feature type="domain" description="Thioredoxin" evidence="2">
    <location>
        <begin position="16"/>
        <end position="171"/>
    </location>
</feature>
<dbReference type="OMA" id="WPDFPDY"/>
<sequence>MELDFDVVDLGPADHPEVGERAPDFTRPLVTDEYWADVSLSELVAEDDDPTVLVCHSMDGAFPATYAWNEIREREWHADATVVGLSISTPYAHKRLLDERELGDDYRLYSDPANGVAEAYGIVNDLDGMSGVAEPRPAVFVLDSDRTIEYAWVATEWPDFPDYDAVEAVIR</sequence>
<dbReference type="Pfam" id="PF00578">
    <property type="entry name" value="AhpC-TSA"/>
    <property type="match status" value="1"/>
</dbReference>
<dbReference type="AlphaFoldDB" id="A0A4D6KF63"/>
<dbReference type="PROSITE" id="PS51352">
    <property type="entry name" value="THIOREDOXIN_2"/>
    <property type="match status" value="1"/>
</dbReference>
<evidence type="ECO:0000259" key="2">
    <source>
        <dbReference type="PROSITE" id="PS51352"/>
    </source>
</evidence>
<evidence type="ECO:0000313" key="4">
    <source>
        <dbReference type="Proteomes" id="UP000297053"/>
    </source>
</evidence>